<dbReference type="InterPro" id="IPR000242">
    <property type="entry name" value="PTP_cat"/>
</dbReference>
<protein>
    <submittedName>
        <fullName evidence="4">Tyrosine-protein phosphatase domain-containing protein</fullName>
    </submittedName>
</protein>
<dbReference type="SUPFAM" id="SSF52799">
    <property type="entry name" value="(Phosphotyrosine protein) phosphatases II"/>
    <property type="match status" value="1"/>
</dbReference>
<proteinExistence type="predicted"/>
<dbReference type="AlphaFoldDB" id="A0A0R3QGJ2"/>
<sequence>MPNTIDDFWLMVLQERTPAIVMVTNLEEKPFGTKLPLVCF</sequence>
<gene>
    <name evidence="2" type="ORF">BTMF_LOCUS4774</name>
</gene>
<dbReference type="STRING" id="42155.A0A0R3QGJ2"/>
<evidence type="ECO:0000259" key="1">
    <source>
        <dbReference type="Pfam" id="PF00102"/>
    </source>
</evidence>
<dbReference type="EMBL" id="UZAG01004863">
    <property type="protein sequence ID" value="VDO17271.1"/>
    <property type="molecule type" value="Genomic_DNA"/>
</dbReference>
<dbReference type="InterPro" id="IPR029021">
    <property type="entry name" value="Prot-tyrosine_phosphatase-like"/>
</dbReference>
<dbReference type="Gene3D" id="3.90.190.10">
    <property type="entry name" value="Protein tyrosine phosphatase superfamily"/>
    <property type="match status" value="1"/>
</dbReference>
<keyword evidence="3" id="KW-1185">Reference proteome</keyword>
<name>A0A0R3QGJ2_9BILA</name>
<dbReference type="GO" id="GO:0004725">
    <property type="term" value="F:protein tyrosine phosphatase activity"/>
    <property type="evidence" value="ECO:0007669"/>
    <property type="project" value="InterPro"/>
</dbReference>
<evidence type="ECO:0000313" key="3">
    <source>
        <dbReference type="Proteomes" id="UP000280834"/>
    </source>
</evidence>
<accession>A0A0R3QGJ2</accession>
<dbReference type="Proteomes" id="UP000280834">
    <property type="component" value="Unassembled WGS sequence"/>
</dbReference>
<organism evidence="4">
    <name type="scientific">Brugia timori</name>
    <dbReference type="NCBI Taxonomy" id="42155"/>
    <lineage>
        <taxon>Eukaryota</taxon>
        <taxon>Metazoa</taxon>
        <taxon>Ecdysozoa</taxon>
        <taxon>Nematoda</taxon>
        <taxon>Chromadorea</taxon>
        <taxon>Rhabditida</taxon>
        <taxon>Spirurina</taxon>
        <taxon>Spiruromorpha</taxon>
        <taxon>Filarioidea</taxon>
        <taxon>Onchocercidae</taxon>
        <taxon>Brugia</taxon>
    </lineage>
</organism>
<dbReference type="Pfam" id="PF00102">
    <property type="entry name" value="Y_phosphatase"/>
    <property type="match status" value="1"/>
</dbReference>
<reference evidence="2 3" key="2">
    <citation type="submission" date="2018-11" db="EMBL/GenBank/DDBJ databases">
        <authorList>
            <consortium name="Pathogen Informatics"/>
        </authorList>
    </citation>
    <scope>NUCLEOTIDE SEQUENCE [LARGE SCALE GENOMIC DNA]</scope>
</reference>
<evidence type="ECO:0000313" key="4">
    <source>
        <dbReference type="WBParaSite" id="BTMF_0000549201-mRNA-1"/>
    </source>
</evidence>
<reference evidence="4" key="1">
    <citation type="submission" date="2017-02" db="UniProtKB">
        <authorList>
            <consortium name="WormBaseParasite"/>
        </authorList>
    </citation>
    <scope>IDENTIFICATION</scope>
</reference>
<feature type="domain" description="Tyrosine-protein phosphatase" evidence="1">
    <location>
        <begin position="1"/>
        <end position="29"/>
    </location>
</feature>
<dbReference type="WBParaSite" id="BTMF_0000549201-mRNA-1">
    <property type="protein sequence ID" value="BTMF_0000549201-mRNA-1"/>
    <property type="gene ID" value="BTMF_0000549201"/>
</dbReference>
<evidence type="ECO:0000313" key="2">
    <source>
        <dbReference type="EMBL" id="VDO17271.1"/>
    </source>
</evidence>